<dbReference type="OrthoDB" id="10000497at2759"/>
<dbReference type="GO" id="GO:0003676">
    <property type="term" value="F:nucleic acid binding"/>
    <property type="evidence" value="ECO:0007669"/>
    <property type="project" value="InterPro"/>
</dbReference>
<name>A0A2G8LI73_STIJA</name>
<dbReference type="SUPFAM" id="SSF53098">
    <property type="entry name" value="Ribonuclease H-like"/>
    <property type="match status" value="1"/>
</dbReference>
<keyword evidence="3" id="KW-1185">Reference proteome</keyword>
<evidence type="ECO:0000313" key="3">
    <source>
        <dbReference type="Proteomes" id="UP000230750"/>
    </source>
</evidence>
<proteinExistence type="predicted"/>
<sequence length="363" mass="41150">MGEDTVRAPLVKLQFDCEYVSKVVEIGVVERLPVDGIDFLLGNILLVAKSHFPLCPCKPNQKIKSAPLIPIPAVGQPFDKVIIDCVGPLPKTKSGFMYLLTIMDVATRYPEAIPLRNISAKSVSDALLKFFTRVGLPREVQHDRGSNFMSGLFSEVLQTLGIRQTASSAYHPESQGALERYHQTLKNMLKTFCHESQMDWDKGIDFVVFATRETPNESTGFSPFELIYGHEVRGPLKLMKEKWLTDSPAEVNVLDYVSDLNERLHKASKLAKDNLLKSQDRMKKRFDQKSKERSFQTGEKVLVLLPVHGEPLRARFSGPYRVAKKISDVNYIIDTPGRRKSNRLCHINMLKSYHMRGEKTIFV</sequence>
<protein>
    <recommendedName>
        <fullName evidence="1">Integrase catalytic domain-containing protein</fullName>
    </recommendedName>
</protein>
<comment type="caution">
    <text evidence="2">The sequence shown here is derived from an EMBL/GenBank/DDBJ whole genome shotgun (WGS) entry which is preliminary data.</text>
</comment>
<dbReference type="PANTHER" id="PTHR37984:SF15">
    <property type="entry name" value="INTEGRASE CATALYTIC DOMAIN-CONTAINING PROTEIN"/>
    <property type="match status" value="1"/>
</dbReference>
<dbReference type="AlphaFoldDB" id="A0A2G8LI73"/>
<dbReference type="Proteomes" id="UP000230750">
    <property type="component" value="Unassembled WGS sequence"/>
</dbReference>
<dbReference type="Pfam" id="PF00665">
    <property type="entry name" value="rve"/>
    <property type="match status" value="1"/>
</dbReference>
<feature type="domain" description="Integrase catalytic" evidence="1">
    <location>
        <begin position="73"/>
        <end position="231"/>
    </location>
</feature>
<reference evidence="2 3" key="1">
    <citation type="journal article" date="2017" name="PLoS Biol.">
        <title>The sea cucumber genome provides insights into morphological evolution and visceral regeneration.</title>
        <authorList>
            <person name="Zhang X."/>
            <person name="Sun L."/>
            <person name="Yuan J."/>
            <person name="Sun Y."/>
            <person name="Gao Y."/>
            <person name="Zhang L."/>
            <person name="Li S."/>
            <person name="Dai H."/>
            <person name="Hamel J.F."/>
            <person name="Liu C."/>
            <person name="Yu Y."/>
            <person name="Liu S."/>
            <person name="Lin W."/>
            <person name="Guo K."/>
            <person name="Jin S."/>
            <person name="Xu P."/>
            <person name="Storey K.B."/>
            <person name="Huan P."/>
            <person name="Zhang T."/>
            <person name="Zhou Y."/>
            <person name="Zhang J."/>
            <person name="Lin C."/>
            <person name="Li X."/>
            <person name="Xing L."/>
            <person name="Huo D."/>
            <person name="Sun M."/>
            <person name="Wang L."/>
            <person name="Mercier A."/>
            <person name="Li F."/>
            <person name="Yang H."/>
            <person name="Xiang J."/>
        </authorList>
    </citation>
    <scope>NUCLEOTIDE SEQUENCE [LARGE SCALE GENOMIC DNA]</scope>
    <source>
        <strain evidence="2">Shaxun</strain>
        <tissue evidence="2">Muscle</tissue>
    </source>
</reference>
<dbReference type="Pfam" id="PF22938">
    <property type="entry name" value="Integrase_p58_C"/>
    <property type="match status" value="1"/>
</dbReference>
<accession>A0A2G8LI73</accession>
<dbReference type="PANTHER" id="PTHR37984">
    <property type="entry name" value="PROTEIN CBG26694"/>
    <property type="match status" value="1"/>
</dbReference>
<dbReference type="InterPro" id="IPR050951">
    <property type="entry name" value="Retrovirus_Pol_polyprotein"/>
</dbReference>
<dbReference type="Gene3D" id="3.30.420.10">
    <property type="entry name" value="Ribonuclease H-like superfamily/Ribonuclease H"/>
    <property type="match status" value="1"/>
</dbReference>
<dbReference type="InterPro" id="IPR054465">
    <property type="entry name" value="Integrase_p58-like_C"/>
</dbReference>
<dbReference type="InterPro" id="IPR036397">
    <property type="entry name" value="RNaseH_sf"/>
</dbReference>
<gene>
    <name evidence="2" type="ORF">BSL78_03108</name>
</gene>
<dbReference type="EMBL" id="MRZV01000069">
    <property type="protein sequence ID" value="PIK59953.1"/>
    <property type="molecule type" value="Genomic_DNA"/>
</dbReference>
<dbReference type="InterPro" id="IPR001584">
    <property type="entry name" value="Integrase_cat-core"/>
</dbReference>
<evidence type="ECO:0000259" key="1">
    <source>
        <dbReference type="PROSITE" id="PS50994"/>
    </source>
</evidence>
<organism evidence="2 3">
    <name type="scientific">Stichopus japonicus</name>
    <name type="common">Sea cucumber</name>
    <dbReference type="NCBI Taxonomy" id="307972"/>
    <lineage>
        <taxon>Eukaryota</taxon>
        <taxon>Metazoa</taxon>
        <taxon>Echinodermata</taxon>
        <taxon>Eleutherozoa</taxon>
        <taxon>Echinozoa</taxon>
        <taxon>Holothuroidea</taxon>
        <taxon>Aspidochirotacea</taxon>
        <taxon>Aspidochirotida</taxon>
        <taxon>Stichopodidae</taxon>
        <taxon>Apostichopus</taxon>
    </lineage>
</organism>
<dbReference type="GO" id="GO:0015074">
    <property type="term" value="P:DNA integration"/>
    <property type="evidence" value="ECO:0007669"/>
    <property type="project" value="InterPro"/>
</dbReference>
<dbReference type="InterPro" id="IPR012337">
    <property type="entry name" value="RNaseH-like_sf"/>
</dbReference>
<dbReference type="FunFam" id="3.30.420.10:FF:000032">
    <property type="entry name" value="Retrovirus-related Pol polyprotein from transposon 297-like Protein"/>
    <property type="match status" value="1"/>
</dbReference>
<dbReference type="PROSITE" id="PS50994">
    <property type="entry name" value="INTEGRASE"/>
    <property type="match status" value="1"/>
</dbReference>
<evidence type="ECO:0000313" key="2">
    <source>
        <dbReference type="EMBL" id="PIK59953.1"/>
    </source>
</evidence>